<dbReference type="AlphaFoldDB" id="A0A4W5LHX7"/>
<organism evidence="1 2">
    <name type="scientific">Hucho hucho</name>
    <name type="common">huchen</name>
    <dbReference type="NCBI Taxonomy" id="62062"/>
    <lineage>
        <taxon>Eukaryota</taxon>
        <taxon>Metazoa</taxon>
        <taxon>Chordata</taxon>
        <taxon>Craniata</taxon>
        <taxon>Vertebrata</taxon>
        <taxon>Euteleostomi</taxon>
        <taxon>Actinopterygii</taxon>
        <taxon>Neopterygii</taxon>
        <taxon>Teleostei</taxon>
        <taxon>Protacanthopterygii</taxon>
        <taxon>Salmoniformes</taxon>
        <taxon>Salmonidae</taxon>
        <taxon>Salmoninae</taxon>
        <taxon>Hucho</taxon>
    </lineage>
</organism>
<reference evidence="1" key="3">
    <citation type="submission" date="2025-09" db="UniProtKB">
        <authorList>
            <consortium name="Ensembl"/>
        </authorList>
    </citation>
    <scope>IDENTIFICATION</scope>
</reference>
<dbReference type="GeneTree" id="ENSGT00390000014785"/>
<name>A0A4W5LHX7_9TELE</name>
<accession>A0A4W5LHX7</accession>
<reference evidence="1" key="2">
    <citation type="submission" date="2025-08" db="UniProtKB">
        <authorList>
            <consortium name="Ensembl"/>
        </authorList>
    </citation>
    <scope>IDENTIFICATION</scope>
</reference>
<dbReference type="STRING" id="62062.ENSHHUP00000025397"/>
<dbReference type="Proteomes" id="UP000314982">
    <property type="component" value="Unassembled WGS sequence"/>
</dbReference>
<reference evidence="2" key="1">
    <citation type="submission" date="2018-06" db="EMBL/GenBank/DDBJ databases">
        <title>Genome assembly of Danube salmon.</title>
        <authorList>
            <person name="Macqueen D.J."/>
            <person name="Gundappa M.K."/>
        </authorList>
    </citation>
    <scope>NUCLEOTIDE SEQUENCE [LARGE SCALE GENOMIC DNA]</scope>
</reference>
<dbReference type="GO" id="GO:0090730">
    <property type="term" value="C:Las1 complex"/>
    <property type="evidence" value="ECO:0007669"/>
    <property type="project" value="InterPro"/>
</dbReference>
<dbReference type="InterPro" id="IPR007174">
    <property type="entry name" value="Las1"/>
</dbReference>
<dbReference type="PANTHER" id="PTHR15002">
    <property type="entry name" value="RIBOSOMAL BIOGENESIS PROTEIN LAS1L"/>
    <property type="match status" value="1"/>
</dbReference>
<keyword evidence="2" id="KW-1185">Reference proteome</keyword>
<dbReference type="Pfam" id="PF04031">
    <property type="entry name" value="Las1"/>
    <property type="match status" value="1"/>
</dbReference>
<proteinExistence type="predicted"/>
<dbReference type="PANTHER" id="PTHR15002:SF0">
    <property type="entry name" value="RIBOSOMAL BIOGENESIS PROTEIN LAS1L"/>
    <property type="match status" value="1"/>
</dbReference>
<dbReference type="GO" id="GO:0030687">
    <property type="term" value="C:preribosome, large subunit precursor"/>
    <property type="evidence" value="ECO:0007669"/>
    <property type="project" value="TreeGrafter"/>
</dbReference>
<dbReference type="GO" id="GO:0000460">
    <property type="term" value="P:maturation of 5.8S rRNA"/>
    <property type="evidence" value="ECO:0007669"/>
    <property type="project" value="TreeGrafter"/>
</dbReference>
<dbReference type="Ensembl" id="ENSHHUT00000026393.1">
    <property type="protein sequence ID" value="ENSHHUP00000025397.1"/>
    <property type="gene ID" value="ENSHHUG00000016010.1"/>
</dbReference>
<evidence type="ECO:0000313" key="2">
    <source>
        <dbReference type="Proteomes" id="UP000314982"/>
    </source>
</evidence>
<dbReference type="GO" id="GO:0000470">
    <property type="term" value="P:maturation of LSU-rRNA"/>
    <property type="evidence" value="ECO:0007669"/>
    <property type="project" value="TreeGrafter"/>
</dbReference>
<dbReference type="GO" id="GO:0004519">
    <property type="term" value="F:endonuclease activity"/>
    <property type="evidence" value="ECO:0007669"/>
    <property type="project" value="InterPro"/>
</dbReference>
<protein>
    <submittedName>
        <fullName evidence="1">LAS1 like ribosome biogenesis factor</fullName>
    </submittedName>
</protein>
<sequence length="602" mass="69777">MCQQRKALLSELVNMKKKTTEKNGHVVAWINKAEWDQVLEYLYSKDCALQKYALHRISAWKGRFAHNTPIAVESTADLVRCQILDRSGKLDADDLVLLYGTALMRFVNLITERQQGKIARPLRRLASNLKIPEWIVNLRHDITHRKLPTLKWCRKGCKFVLEWLQQEYWSRQLGSGLAENWDSQSEGEDGEEELQRQENELITRQKEMESYKKARELLISFEKEQFQTFEEFLEEDKQTSLWPEPSADMSWILAQIKHFALESSEILIDALIEDGFMVPTIEQLVSLSVDNSDDADPTAPHLPRVVLRFWLPLLKDLNSQLFINLLLEKLFVELQQLSEDDQKHRSFYIAGWISEVILCNANKNEYHYESKIQRKARLKDKIFMKRIQLRWQQLLAACLNAPCVAMPHLLQQILEDMEHPMPLDTRQKLLRLSSIYTQGADSGYDPSMEHSGQPSGIYTLESLHERLRVQSRRQVYMMHPGTVSDSLKALPERTEDFQEHLSPDVLAERAAELRGSPWQVCTDKVQWKNYPLGKVPGQSEDPSCLMVDNFSTIMVFDQQVEMENATQHNAHAGVSMPHRVTTDGLLWTHNDISKLKAGLQLF</sequence>
<evidence type="ECO:0000313" key="1">
    <source>
        <dbReference type="Ensembl" id="ENSHHUP00000025397.1"/>
    </source>
</evidence>